<proteinExistence type="predicted"/>
<sequence>MCRLIGTRPTLDVDVDVQVRARVAIGDVRVLDLDPQLLLRDSQGRVDVLDLVSGRGNPVSAMNHVVAWRQCRIGGQRGEVVGVVGVKHAARRRRGEIVTRVEAIGRVGERARRGSVGGRRIVGGDRDPLDDLERLVGSVVERRGPVVVTAIHSVEHVEANSIGRLPVGQNGFAVDIELDEITDCGAGAWVARARCGGGIEAVEPLHHAGWCGRRIQAPAMHGAGLQRRRDGGGVADGVTHHDLGLARQRRRCGRVRRQGSELHSARIALRADRSQHTTLVGAVDVVALACCVVAMVHCRAPALQPDGLGRSAVVSQGLQTHAVHGDLGTGAPPIAGEVATEIGGVDRPIRTTIAGRGPVA</sequence>
<evidence type="ECO:0000313" key="1">
    <source>
        <dbReference type="EMBL" id="CAB4878791.1"/>
    </source>
</evidence>
<name>A0A6J7E8A3_9ZZZZ</name>
<dbReference type="AlphaFoldDB" id="A0A6J7E8A3"/>
<protein>
    <submittedName>
        <fullName evidence="1">Unannotated protein</fullName>
    </submittedName>
</protein>
<reference evidence="1" key="1">
    <citation type="submission" date="2020-05" db="EMBL/GenBank/DDBJ databases">
        <authorList>
            <person name="Chiriac C."/>
            <person name="Salcher M."/>
            <person name="Ghai R."/>
            <person name="Kavagutti S V."/>
        </authorList>
    </citation>
    <scope>NUCLEOTIDE SEQUENCE</scope>
</reference>
<dbReference type="EMBL" id="CAFBLP010000027">
    <property type="protein sequence ID" value="CAB4878791.1"/>
    <property type="molecule type" value="Genomic_DNA"/>
</dbReference>
<gene>
    <name evidence="1" type="ORF">UFOPK3376_01303</name>
</gene>
<accession>A0A6J7E8A3</accession>
<organism evidence="1">
    <name type="scientific">freshwater metagenome</name>
    <dbReference type="NCBI Taxonomy" id="449393"/>
    <lineage>
        <taxon>unclassified sequences</taxon>
        <taxon>metagenomes</taxon>
        <taxon>ecological metagenomes</taxon>
    </lineage>
</organism>